<comment type="subcellular location">
    <subcellularLocation>
        <location evidence="1 17">Golgi apparatus membrane</location>
        <topology evidence="1 17">Single-pass type II membrane protein</topology>
    </subcellularLocation>
</comment>
<keyword evidence="6 17" id="KW-0812">Transmembrane</keyword>
<evidence type="ECO:0000256" key="11">
    <source>
        <dbReference type="ARBA" id="ARBA00023136"/>
    </source>
</evidence>
<evidence type="ECO:0000256" key="15">
    <source>
        <dbReference type="ARBA" id="ARBA00041712"/>
    </source>
</evidence>
<keyword evidence="4 17" id="KW-0328">Glycosyltransferase</keyword>
<dbReference type="InterPro" id="IPR029044">
    <property type="entry name" value="Nucleotide-diphossugar_trans"/>
</dbReference>
<keyword evidence="8 17" id="KW-0735">Signal-anchor</keyword>
<dbReference type="Gene3D" id="3.10.180.20">
    <property type="entry name" value="N-Acetylglucosaminyltransferase I, Domain 2"/>
    <property type="match status" value="1"/>
</dbReference>
<evidence type="ECO:0000256" key="17">
    <source>
        <dbReference type="RuleBase" id="RU368119"/>
    </source>
</evidence>
<evidence type="ECO:0000256" key="1">
    <source>
        <dbReference type="ARBA" id="ARBA00004323"/>
    </source>
</evidence>
<dbReference type="InterPro" id="IPR004139">
    <property type="entry name" value="Glyco_trans_13"/>
</dbReference>
<dbReference type="GO" id="GO:0030145">
    <property type="term" value="F:manganese ion binding"/>
    <property type="evidence" value="ECO:0007669"/>
    <property type="project" value="UniProtKB-UniRule"/>
</dbReference>
<dbReference type="EMBL" id="CAJFCW020000006">
    <property type="protein sequence ID" value="CAG9127258.1"/>
    <property type="molecule type" value="Genomic_DNA"/>
</dbReference>
<keyword evidence="7 17" id="KW-0479">Metal-binding</keyword>
<dbReference type="Proteomes" id="UP000783686">
    <property type="component" value="Unassembled WGS sequence"/>
</dbReference>
<dbReference type="AlphaFoldDB" id="A0A811LQX5"/>
<keyword evidence="9 17" id="KW-1133">Transmembrane helix</keyword>
<evidence type="ECO:0000256" key="13">
    <source>
        <dbReference type="ARBA" id="ARBA00037706"/>
    </source>
</evidence>
<evidence type="ECO:0000256" key="9">
    <source>
        <dbReference type="ARBA" id="ARBA00022989"/>
    </source>
</evidence>
<keyword evidence="19" id="KW-1185">Reference proteome</keyword>
<comment type="catalytic activity">
    <reaction evidence="16 17">
        <text>N(4)-(alpha-D-Man-(1-&gt;3)-[alpha-D-Man-(1-&gt;3)-[alpha-D-Man-(1-&gt;6)]-alpha-D-Man-(1-&gt;6)]-beta-D-Man-(1-&gt;4)-beta-D-GlcNAc-(1-&gt;4)-beta-D-GlcNAc)-L-asparaginyl-[protein] (N-glucan mannose isomer 5A1,2) + UDP-N-acetyl-alpha-D-glucosamine = N(4)-{beta-D-GlcNAc-(1-&gt;2)-alpha-D-Man-(1-&gt;3)-[alpha-D-Man-(1-&gt;3)-[alpha-D-Man-(1-&gt;6)]-alpha-D-Man-(1-&gt;6)]-beta-D-Man-(1-&gt;4)-beta-D-GlcNAc-(1-&gt;4)-beta-D-GlcNAc}-L-asparaginyl-[protein] + UDP + H(+)</text>
        <dbReference type="Rhea" id="RHEA:11456"/>
        <dbReference type="Rhea" id="RHEA-COMP:14367"/>
        <dbReference type="Rhea" id="RHEA-COMP:14368"/>
        <dbReference type="ChEBI" id="CHEBI:15378"/>
        <dbReference type="ChEBI" id="CHEBI:57705"/>
        <dbReference type="ChEBI" id="CHEBI:58223"/>
        <dbReference type="ChEBI" id="CHEBI:59087"/>
        <dbReference type="ChEBI" id="CHEBI:60625"/>
        <dbReference type="EC" id="2.4.1.101"/>
    </reaction>
</comment>
<keyword evidence="5" id="KW-0808">Transferase</keyword>
<evidence type="ECO:0000313" key="19">
    <source>
        <dbReference type="Proteomes" id="UP000614601"/>
    </source>
</evidence>
<dbReference type="Gene3D" id="3.90.550.10">
    <property type="entry name" value="Spore Coat Polysaccharide Biosynthesis Protein SpsA, Chain A"/>
    <property type="match status" value="1"/>
</dbReference>
<sequence>MCRAIYGTNRRRWNKLKYVILVVILYIAIAKFYNGISTVDENSTLTNDVNHDIPLRFGRLLQNFSRADFETNETIAVLVFCATREAAIENHLKQLVKQRPSVKNFPIYVSQDGGLEGVTYVIKKYMTQYSNIHFLQHTPPFPNKRSKAYHNIASHYKWAIDSVLANHSAVIITEDDLDIADDFFSYFQSTRYLLDADPSIWCISAWNDNGGNRLVDNNKPDLLYRTDFFPGLGWMVKSNVWKELSEKWPEAYWDDFMRMPSVRKNRVCIRPEVSRTRHNNRLAGKGSSNGQFKSYLEQIAVPKSPVDFSLIDMDRLIKPHYDRTLRSQIQEAKLVEIDRLLKQEKLDPEFAYKVIFNDPREFRKFAKPATLMIDIRGGLIRTIYNGVVTFMWKEVRIYAVMGKVDLKRPFEEIQADNDIYDEKWDKMSRFLDFEAVICVKYSGKCDPYSAEMKEWIKSKRYTKKVANFGEMIVF</sequence>
<comment type="function">
    <text evidence="13 17">Initiates complex N-linked carbohydrate formation. Essential for the conversion of high-mannose to hybrid and complex N-glycans.</text>
</comment>
<evidence type="ECO:0000256" key="2">
    <source>
        <dbReference type="ARBA" id="ARBA00004922"/>
    </source>
</evidence>
<comment type="cofactor">
    <cofactor evidence="17">
        <name>Mn(2+)</name>
        <dbReference type="ChEBI" id="CHEBI:29035"/>
    </cofactor>
    <text evidence="17">The cofactor is mostly bound to the substrate.</text>
</comment>
<dbReference type="PANTHER" id="PTHR10468:SF3">
    <property type="entry name" value="ALPHA-1,3-MANNOSYL-GLYCOPROTEIN 2-BETA-N-ACETYLGLUCOSAMINYLTRANSFERASE"/>
    <property type="match status" value="1"/>
</dbReference>
<protein>
    <recommendedName>
        <fullName evidence="14 17">Alpha-1,3-mannosyl-glycoprotein 2-beta-N-acetylglucosaminyltransferase</fullName>
        <shortName evidence="17">GNT-I</shortName>
        <shortName evidence="17">GlcNAc-T I</shortName>
        <ecNumber evidence="14 17">2.4.1.101</ecNumber>
    </recommendedName>
    <alternativeName>
        <fullName evidence="15 17">N-glycosyl-oligosaccharide-glycoprotein N-acetylglucosaminyltransferase I</fullName>
    </alternativeName>
</protein>
<evidence type="ECO:0000256" key="12">
    <source>
        <dbReference type="ARBA" id="ARBA00023211"/>
    </source>
</evidence>
<organism evidence="18 19">
    <name type="scientific">Bursaphelenchus okinawaensis</name>
    <dbReference type="NCBI Taxonomy" id="465554"/>
    <lineage>
        <taxon>Eukaryota</taxon>
        <taxon>Metazoa</taxon>
        <taxon>Ecdysozoa</taxon>
        <taxon>Nematoda</taxon>
        <taxon>Chromadorea</taxon>
        <taxon>Rhabditida</taxon>
        <taxon>Tylenchina</taxon>
        <taxon>Tylenchomorpha</taxon>
        <taxon>Aphelenchoidea</taxon>
        <taxon>Aphelenchoididae</taxon>
        <taxon>Bursaphelenchus</taxon>
    </lineage>
</organism>
<feature type="transmembrane region" description="Helical" evidence="17">
    <location>
        <begin position="16"/>
        <end position="33"/>
    </location>
</feature>
<evidence type="ECO:0000256" key="4">
    <source>
        <dbReference type="ARBA" id="ARBA00022676"/>
    </source>
</evidence>
<accession>A0A811LQX5</accession>
<dbReference type="OrthoDB" id="440755at2759"/>
<keyword evidence="12 17" id="KW-0464">Manganese</keyword>
<dbReference type="EC" id="2.4.1.101" evidence="14 17"/>
<dbReference type="Proteomes" id="UP000614601">
    <property type="component" value="Unassembled WGS sequence"/>
</dbReference>
<comment type="similarity">
    <text evidence="3 17">Belongs to the glycosyltransferase 13 family.</text>
</comment>
<evidence type="ECO:0000313" key="18">
    <source>
        <dbReference type="EMBL" id="CAD5229799.1"/>
    </source>
</evidence>
<evidence type="ECO:0000256" key="3">
    <source>
        <dbReference type="ARBA" id="ARBA00006492"/>
    </source>
</evidence>
<dbReference type="SUPFAM" id="SSF53448">
    <property type="entry name" value="Nucleotide-diphospho-sugar transferases"/>
    <property type="match status" value="1"/>
</dbReference>
<dbReference type="GO" id="GO:0000139">
    <property type="term" value="C:Golgi membrane"/>
    <property type="evidence" value="ECO:0007669"/>
    <property type="project" value="UniProtKB-SubCell"/>
</dbReference>
<evidence type="ECO:0000256" key="8">
    <source>
        <dbReference type="ARBA" id="ARBA00022968"/>
    </source>
</evidence>
<dbReference type="InterPro" id="IPR052261">
    <property type="entry name" value="Glycosyltransferase_13"/>
</dbReference>
<dbReference type="FunFam" id="3.90.550.10:FF:000252">
    <property type="entry name" value="Protein O-linked-mannose beta-1,2-N-acetylglucosaminyltransferase 1"/>
    <property type="match status" value="1"/>
</dbReference>
<evidence type="ECO:0000256" key="10">
    <source>
        <dbReference type="ARBA" id="ARBA00023034"/>
    </source>
</evidence>
<keyword evidence="11 17" id="KW-0472">Membrane</keyword>
<comment type="caution">
    <text evidence="18">The sequence shown here is derived from an EMBL/GenBank/DDBJ whole genome shotgun (WGS) entry which is preliminary data.</text>
</comment>
<dbReference type="PANTHER" id="PTHR10468">
    <property type="entry name" value="PROTEIN O-LINKED-MANNOSE BETA-1,2-N-ACETYLGLUCOSAMINYLTRANSFERASE 1/ALPHA-1,3-MANNOSYL-GLYCOPROTEIN 2-BETA-N-ACETYLGLUCOSAMINYLTRANSFERASE"/>
    <property type="match status" value="1"/>
</dbReference>
<evidence type="ECO:0000256" key="7">
    <source>
        <dbReference type="ARBA" id="ARBA00022723"/>
    </source>
</evidence>
<dbReference type="EMBL" id="CAJFDH010000006">
    <property type="protein sequence ID" value="CAD5229799.1"/>
    <property type="molecule type" value="Genomic_DNA"/>
</dbReference>
<comment type="pathway">
    <text evidence="2 17">Protein modification; protein glycosylation.</text>
</comment>
<evidence type="ECO:0000256" key="14">
    <source>
        <dbReference type="ARBA" id="ARBA00038949"/>
    </source>
</evidence>
<name>A0A811LQX5_9BILA</name>
<gene>
    <name evidence="18" type="ORF">BOKJ2_LOCUS13816</name>
</gene>
<evidence type="ECO:0000256" key="5">
    <source>
        <dbReference type="ARBA" id="ARBA00022679"/>
    </source>
</evidence>
<dbReference type="Pfam" id="PF03071">
    <property type="entry name" value="GNT-I"/>
    <property type="match status" value="1"/>
</dbReference>
<evidence type="ECO:0000256" key="16">
    <source>
        <dbReference type="ARBA" id="ARBA00049421"/>
    </source>
</evidence>
<dbReference type="GO" id="GO:0006487">
    <property type="term" value="P:protein N-linked glycosylation"/>
    <property type="evidence" value="ECO:0007669"/>
    <property type="project" value="TreeGrafter"/>
</dbReference>
<reference evidence="18" key="1">
    <citation type="submission" date="2020-09" db="EMBL/GenBank/DDBJ databases">
        <authorList>
            <person name="Kikuchi T."/>
        </authorList>
    </citation>
    <scope>NUCLEOTIDE SEQUENCE</scope>
    <source>
        <strain evidence="18">SH1</strain>
    </source>
</reference>
<evidence type="ECO:0000256" key="6">
    <source>
        <dbReference type="ARBA" id="ARBA00022692"/>
    </source>
</evidence>
<keyword evidence="10 17" id="KW-0333">Golgi apparatus</keyword>
<proteinExistence type="inferred from homology"/>
<dbReference type="UniPathway" id="UPA00378"/>
<dbReference type="GO" id="GO:0003827">
    <property type="term" value="F:alpha-1,3-mannosylglycoprotein 2-beta-N-acetylglucosaminyltransferase activity"/>
    <property type="evidence" value="ECO:0007669"/>
    <property type="project" value="UniProtKB-UniRule"/>
</dbReference>